<protein>
    <submittedName>
        <fullName evidence="2">Uncharacterized protein</fullName>
    </submittedName>
</protein>
<feature type="region of interest" description="Disordered" evidence="1">
    <location>
        <begin position="105"/>
        <end position="139"/>
    </location>
</feature>
<dbReference type="AlphaFoldDB" id="A0A2D3UZ28"/>
<feature type="compositionally biased region" description="Basic residues" evidence="1">
    <location>
        <begin position="107"/>
        <end position="116"/>
    </location>
</feature>
<dbReference type="EMBL" id="FJUY01000013">
    <property type="protein sequence ID" value="CZT22171.1"/>
    <property type="molecule type" value="Genomic_DNA"/>
</dbReference>
<evidence type="ECO:0000313" key="2">
    <source>
        <dbReference type="EMBL" id="CZT22171.1"/>
    </source>
</evidence>
<gene>
    <name evidence="2" type="ORF">RCC_08040</name>
</gene>
<evidence type="ECO:0000313" key="3">
    <source>
        <dbReference type="Proteomes" id="UP000225277"/>
    </source>
</evidence>
<reference evidence="2 3" key="1">
    <citation type="submission" date="2016-03" db="EMBL/GenBank/DDBJ databases">
        <authorList>
            <person name="Ploux O."/>
        </authorList>
    </citation>
    <scope>NUCLEOTIDE SEQUENCE [LARGE SCALE GENOMIC DNA]</scope>
    <source>
        <strain evidence="2 3">URUG2</strain>
    </source>
</reference>
<dbReference type="Proteomes" id="UP000225277">
    <property type="component" value="Unassembled WGS sequence"/>
</dbReference>
<dbReference type="RefSeq" id="XP_023629060.1">
    <property type="nucleotide sequence ID" value="XM_023773292.1"/>
</dbReference>
<proteinExistence type="predicted"/>
<evidence type="ECO:0000256" key="1">
    <source>
        <dbReference type="SAM" id="MobiDB-lite"/>
    </source>
</evidence>
<name>A0A2D3UZ28_9PEZI</name>
<keyword evidence="3" id="KW-1185">Reference proteome</keyword>
<accession>A0A2D3UZ28</accession>
<sequence length="139" mass="15533">MDYHSTADFAALIREIYENGPDSALVRGRSWPSTSARSAVAMALQGGSRQKARHGVCRRSVNFSHPAIPQRQLQPRHRCYGRCAATSSPSITICFRHHAIDTTIGLPHHHHNKPRHPVPSTTLKGSRHHHQPSTRSTRL</sequence>
<feature type="compositionally biased region" description="Basic residues" evidence="1">
    <location>
        <begin position="125"/>
        <end position="139"/>
    </location>
</feature>
<dbReference type="GeneID" id="35603141"/>
<organism evidence="2 3">
    <name type="scientific">Ramularia collo-cygni</name>
    <dbReference type="NCBI Taxonomy" id="112498"/>
    <lineage>
        <taxon>Eukaryota</taxon>
        <taxon>Fungi</taxon>
        <taxon>Dikarya</taxon>
        <taxon>Ascomycota</taxon>
        <taxon>Pezizomycotina</taxon>
        <taxon>Dothideomycetes</taxon>
        <taxon>Dothideomycetidae</taxon>
        <taxon>Mycosphaerellales</taxon>
        <taxon>Mycosphaerellaceae</taxon>
        <taxon>Ramularia</taxon>
    </lineage>
</organism>